<dbReference type="EMBL" id="KZ679007">
    <property type="protein sequence ID" value="PSS25249.1"/>
    <property type="molecule type" value="Genomic_DNA"/>
</dbReference>
<gene>
    <name evidence="2" type="ORF">M430DRAFT_33025</name>
</gene>
<organism evidence="2 3">
    <name type="scientific">Amorphotheca resinae ATCC 22711</name>
    <dbReference type="NCBI Taxonomy" id="857342"/>
    <lineage>
        <taxon>Eukaryota</taxon>
        <taxon>Fungi</taxon>
        <taxon>Dikarya</taxon>
        <taxon>Ascomycota</taxon>
        <taxon>Pezizomycotina</taxon>
        <taxon>Leotiomycetes</taxon>
        <taxon>Helotiales</taxon>
        <taxon>Amorphothecaceae</taxon>
        <taxon>Amorphotheca</taxon>
    </lineage>
</organism>
<dbReference type="Proteomes" id="UP000241818">
    <property type="component" value="Unassembled WGS sequence"/>
</dbReference>
<feature type="region of interest" description="Disordered" evidence="1">
    <location>
        <begin position="1"/>
        <end position="22"/>
    </location>
</feature>
<name>A0A2T3BAE6_AMORE</name>
<sequence>MASSRALHETPETAGRTTRSDEEIDRHWASVVTQYPVSNELKSLVRADLKKEWHFLRVDNFRQETRIRWATTDRYRIRLDDMVGNLDPEKLSYLCNKPTAFYWLQSAQRTDATGEKNQTPKIILAAIYEEWRRCYNNEPNIEFGHFFANPVRITSTGPSTVAGIIKAHRSLCVQASSLINQVEGRADNVIERQPSSSQHYSVLPLYHALVVIIDRLDSFYHEECRRESDGLISLRKIAQHQTVLIARTGVEEGLHESISFESLKSHSLPLDRFDVVTKSIDIVRVSLATAVQFITDLEKAEDRRRLVTGEESPLDASICPIFYPKEFETLGEKANRNPEAWADGMIKAAEKYGYDNDFTTWESIRRVQAGLVGEVFRDFRHLPFGNCWREE</sequence>
<proteinExistence type="predicted"/>
<accession>A0A2T3BAE6</accession>
<protein>
    <submittedName>
        <fullName evidence="2">Uncharacterized protein</fullName>
    </submittedName>
</protein>
<dbReference type="RefSeq" id="XP_024723848.1">
    <property type="nucleotide sequence ID" value="XM_024866278.1"/>
</dbReference>
<feature type="compositionally biased region" description="Basic and acidic residues" evidence="1">
    <location>
        <begin position="1"/>
        <end position="11"/>
    </location>
</feature>
<evidence type="ECO:0000313" key="3">
    <source>
        <dbReference type="Proteomes" id="UP000241818"/>
    </source>
</evidence>
<keyword evidence="3" id="KW-1185">Reference proteome</keyword>
<evidence type="ECO:0000256" key="1">
    <source>
        <dbReference type="SAM" id="MobiDB-lite"/>
    </source>
</evidence>
<dbReference type="AlphaFoldDB" id="A0A2T3BAE6"/>
<evidence type="ECO:0000313" key="2">
    <source>
        <dbReference type="EMBL" id="PSS25249.1"/>
    </source>
</evidence>
<reference evidence="2 3" key="1">
    <citation type="journal article" date="2018" name="New Phytol.">
        <title>Comparative genomics and transcriptomics depict ericoid mycorrhizal fungi as versatile saprotrophs and plant mutualists.</title>
        <authorList>
            <person name="Martino E."/>
            <person name="Morin E."/>
            <person name="Grelet G.A."/>
            <person name="Kuo A."/>
            <person name="Kohler A."/>
            <person name="Daghino S."/>
            <person name="Barry K.W."/>
            <person name="Cichocki N."/>
            <person name="Clum A."/>
            <person name="Dockter R.B."/>
            <person name="Hainaut M."/>
            <person name="Kuo R.C."/>
            <person name="LaButti K."/>
            <person name="Lindahl B.D."/>
            <person name="Lindquist E.A."/>
            <person name="Lipzen A."/>
            <person name="Khouja H.R."/>
            <person name="Magnuson J."/>
            <person name="Murat C."/>
            <person name="Ohm R.A."/>
            <person name="Singer S.W."/>
            <person name="Spatafora J.W."/>
            <person name="Wang M."/>
            <person name="Veneault-Fourrey C."/>
            <person name="Henrissat B."/>
            <person name="Grigoriev I.V."/>
            <person name="Martin F.M."/>
            <person name="Perotto S."/>
        </authorList>
    </citation>
    <scope>NUCLEOTIDE SEQUENCE [LARGE SCALE GENOMIC DNA]</scope>
    <source>
        <strain evidence="2 3">ATCC 22711</strain>
    </source>
</reference>
<dbReference type="GeneID" id="36574359"/>
<dbReference type="InParanoid" id="A0A2T3BAE6"/>
<dbReference type="OrthoDB" id="5235440at2759"/>